<gene>
    <name evidence="5" type="ORF">VE01_02136</name>
</gene>
<feature type="repeat" description="ANK" evidence="2">
    <location>
        <begin position="667"/>
        <end position="699"/>
    </location>
</feature>
<evidence type="ECO:0000313" key="5">
    <source>
        <dbReference type="EMBL" id="OBT99837.1"/>
    </source>
</evidence>
<dbReference type="Pfam" id="PF17107">
    <property type="entry name" value="SesA"/>
    <property type="match status" value="1"/>
</dbReference>
<keyword evidence="1" id="KW-0677">Repeat</keyword>
<dbReference type="Proteomes" id="UP000091956">
    <property type="component" value="Unassembled WGS sequence"/>
</dbReference>
<dbReference type="EMBL" id="KV460211">
    <property type="protein sequence ID" value="OBT99837.1"/>
    <property type="molecule type" value="Genomic_DNA"/>
</dbReference>
<dbReference type="InterPro" id="IPR027417">
    <property type="entry name" value="P-loop_NTPase"/>
</dbReference>
<dbReference type="Pfam" id="PF24883">
    <property type="entry name" value="NPHP3_N"/>
    <property type="match status" value="1"/>
</dbReference>
<evidence type="ECO:0000256" key="2">
    <source>
        <dbReference type="PROSITE-ProRule" id="PRU00023"/>
    </source>
</evidence>
<feature type="repeat" description="ANK" evidence="2">
    <location>
        <begin position="736"/>
        <end position="765"/>
    </location>
</feature>
<dbReference type="Gene3D" id="1.25.40.20">
    <property type="entry name" value="Ankyrin repeat-containing domain"/>
    <property type="match status" value="3"/>
</dbReference>
<feature type="repeat" description="ANK" evidence="2">
    <location>
        <begin position="908"/>
        <end position="940"/>
    </location>
</feature>
<dbReference type="PANTHER" id="PTHR10039">
    <property type="entry name" value="AMELOGENIN"/>
    <property type="match status" value="1"/>
</dbReference>
<feature type="repeat" description="ANK" evidence="2">
    <location>
        <begin position="700"/>
        <end position="732"/>
    </location>
</feature>
<reference evidence="6" key="2">
    <citation type="journal article" date="2018" name="Nat. Commun.">
        <title>Extreme sensitivity to ultraviolet light in the fungal pathogen causing white-nose syndrome of bats.</title>
        <authorList>
            <person name="Palmer J.M."/>
            <person name="Drees K.P."/>
            <person name="Foster J.T."/>
            <person name="Lindner D.L."/>
        </authorList>
    </citation>
    <scope>NUCLEOTIDE SEQUENCE [LARGE SCALE GENOMIC DNA]</scope>
    <source>
        <strain evidence="6">UAMH 10579</strain>
    </source>
</reference>
<dbReference type="SUPFAM" id="SSF48403">
    <property type="entry name" value="Ankyrin repeat"/>
    <property type="match status" value="1"/>
</dbReference>
<proteinExistence type="predicted"/>
<feature type="repeat" description="ANK" evidence="2">
    <location>
        <begin position="768"/>
        <end position="800"/>
    </location>
</feature>
<dbReference type="InterPro" id="IPR036770">
    <property type="entry name" value="Ankyrin_rpt-contain_sf"/>
</dbReference>
<dbReference type="InterPro" id="IPR031352">
    <property type="entry name" value="SesA"/>
</dbReference>
<feature type="repeat" description="ANK" evidence="2">
    <location>
        <begin position="801"/>
        <end position="833"/>
    </location>
</feature>
<organism evidence="5 6">
    <name type="scientific">Pseudogymnoascus verrucosus</name>
    <dbReference type="NCBI Taxonomy" id="342668"/>
    <lineage>
        <taxon>Eukaryota</taxon>
        <taxon>Fungi</taxon>
        <taxon>Dikarya</taxon>
        <taxon>Ascomycota</taxon>
        <taxon>Pezizomycotina</taxon>
        <taxon>Leotiomycetes</taxon>
        <taxon>Thelebolales</taxon>
        <taxon>Thelebolaceae</taxon>
        <taxon>Pseudogymnoascus</taxon>
    </lineage>
</organism>
<dbReference type="GeneID" id="28835522"/>
<sequence>MAEALAIIGVVSSIVQLLDFGTTVLHRLKEYQVSLGEVPKSFRQISKELPLLLHTLEQIQKAIDAGSVGTETKKALLPVIKGSQEQLELLQSILDKTLPKADDSSLEKGKKAISSLRQDGKVDRILKNLRGFISSLTFYYSAASSTLQPLNEAKLIKIRQWLSPPDPSVIYHKSCKQREEDTGLWFLNGEEYTKWKTDAASIIWLYGIAGCGKTILSSTIIQDVLQHCVGDPGKVVAYFYFDFNDPKKQSPGLMVRSLICQLSQNCARIPACLDLLFSSCDNGNQNPSLDSQLDALQQMIQEYPQCYIILDALDECEDRAELMDIINQITGWQLDNLHVLVTSREEREIQSSLESLAQEQNIICLESRLVDGDIQKYVRTRLLNDADLRKWQKSSDVQHEIKTALMNGPRGMFRWAACQLDALGKCRNRLALRNSLKTLPPTLDATYDRILCAINEEDSEYAVRILRWLAFSSRPLLLEEVSEVVAIDTNRDPMFNQDEVLEDPSDVLDICSSLITITTTTTDNINQDFPRASNFGYVPSGKVVGLAHYSVKEYLVSDRSRPHRAEKYRIQDVSCNAILAISCLGYLFQFDECNLFSCKDVEGSKLAQYAAEFWVTHVQAAGERGVDLNSKIMSLFSRKNVAYLNSVKMFDIECPRAGSDFTRVIEDVQTPLYIASLFGWVDIVEQLLGEGANIHARGGSYGNALQAASYNGHEKTVRLLLTAGADVNEQGGLYGNALEAASCSGHEEIVCLLLTAGADVNAQSGRDDYGNALQAASCGGHEKIVGLLLTAGADVNKQAGSYGNALQAASHNGHEKTVRLLLTAGANVNEQGGFCGNALEAASDRGHEEIVRLLLTAGAEINAQSGECDNCGSALQAASFNGHNDVVKVLLSKGADVNAQCGDYSSARYSTALQAATSEGHDNTVRLLLTGGADVNAEGRYYSNALQLASVRGYSKIAEMLLSKDANVNAQGGYHGNALQAASSHGHLEIVKMLLSNGADVNAQGARDGYFKADGAQGGRYKNALQAALDIGHHEIAELLLCNGARQDI</sequence>
<keyword evidence="2" id="KW-0040">ANK repeat</keyword>
<accession>A0A1B8GVH7</accession>
<dbReference type="STRING" id="342668.A0A1B8GVH7"/>
<dbReference type="InterPro" id="IPR002110">
    <property type="entry name" value="Ankyrin_rpt"/>
</dbReference>
<evidence type="ECO:0000259" key="3">
    <source>
        <dbReference type="Pfam" id="PF17107"/>
    </source>
</evidence>
<feature type="domain" description="NACHT-NTPase and P-loop NTPases N-terminal" evidence="3">
    <location>
        <begin position="11"/>
        <end position="130"/>
    </location>
</feature>
<feature type="repeat" description="ANK" evidence="2">
    <location>
        <begin position="837"/>
        <end position="866"/>
    </location>
</feature>
<dbReference type="RefSeq" id="XP_018133570.1">
    <property type="nucleotide sequence ID" value="XM_018271647.2"/>
</dbReference>
<dbReference type="PROSITE" id="PS50297">
    <property type="entry name" value="ANK_REP_REGION"/>
    <property type="match status" value="7"/>
</dbReference>
<dbReference type="SMART" id="SM00248">
    <property type="entry name" value="ANK"/>
    <property type="match status" value="11"/>
</dbReference>
<name>A0A1B8GVH7_9PEZI</name>
<dbReference type="AlphaFoldDB" id="A0A1B8GVH7"/>
<dbReference type="PRINTS" id="PR01415">
    <property type="entry name" value="ANKYRIN"/>
</dbReference>
<dbReference type="OrthoDB" id="1577640at2759"/>
<dbReference type="SUPFAM" id="SSF52540">
    <property type="entry name" value="P-loop containing nucleoside triphosphate hydrolases"/>
    <property type="match status" value="1"/>
</dbReference>
<dbReference type="Gene3D" id="3.40.50.300">
    <property type="entry name" value="P-loop containing nucleotide triphosphate hydrolases"/>
    <property type="match status" value="1"/>
</dbReference>
<reference evidence="5 6" key="1">
    <citation type="submission" date="2016-03" db="EMBL/GenBank/DDBJ databases">
        <title>Comparative genomics of Pseudogymnoascus destructans, the fungus causing white-nose syndrome of bats.</title>
        <authorList>
            <person name="Palmer J.M."/>
            <person name="Drees K.P."/>
            <person name="Foster J.T."/>
            <person name="Lindner D.L."/>
        </authorList>
    </citation>
    <scope>NUCLEOTIDE SEQUENCE [LARGE SCALE GENOMIC DNA]</scope>
    <source>
        <strain evidence="5 6">UAMH 10579</strain>
    </source>
</reference>
<protein>
    <submittedName>
        <fullName evidence="5">Uncharacterized protein</fullName>
    </submittedName>
</protein>
<evidence type="ECO:0000256" key="1">
    <source>
        <dbReference type="ARBA" id="ARBA00022737"/>
    </source>
</evidence>
<feature type="domain" description="Nephrocystin 3-like N-terminal" evidence="4">
    <location>
        <begin position="181"/>
        <end position="344"/>
    </location>
</feature>
<keyword evidence="6" id="KW-1185">Reference proteome</keyword>
<evidence type="ECO:0000313" key="6">
    <source>
        <dbReference type="Proteomes" id="UP000091956"/>
    </source>
</evidence>
<dbReference type="Pfam" id="PF12796">
    <property type="entry name" value="Ank_2"/>
    <property type="match status" value="4"/>
</dbReference>
<feature type="repeat" description="ANK" evidence="2">
    <location>
        <begin position="870"/>
        <end position="902"/>
    </location>
</feature>
<evidence type="ECO:0000259" key="4">
    <source>
        <dbReference type="Pfam" id="PF24883"/>
    </source>
</evidence>
<dbReference type="InterPro" id="IPR056884">
    <property type="entry name" value="NPHP3-like_N"/>
</dbReference>
<feature type="repeat" description="ANK" evidence="2">
    <location>
        <begin position="974"/>
        <end position="1006"/>
    </location>
</feature>
<dbReference type="PROSITE" id="PS50088">
    <property type="entry name" value="ANK_REPEAT"/>
    <property type="match status" value="9"/>
</dbReference>
<dbReference type="PANTHER" id="PTHR10039:SF16">
    <property type="entry name" value="GPI INOSITOL-DEACYLASE"/>
    <property type="match status" value="1"/>
</dbReference>